<dbReference type="STRING" id="57664.SAMN05661003_1059"/>
<dbReference type="Proteomes" id="UP000243205">
    <property type="component" value="Unassembled WGS sequence"/>
</dbReference>
<evidence type="ECO:0008006" key="3">
    <source>
        <dbReference type="Google" id="ProtNLM"/>
    </source>
</evidence>
<dbReference type="AlphaFoldDB" id="A0A1G7B370"/>
<organism evidence="1 2">
    <name type="scientific">Desulfuromonas thiophila</name>
    <dbReference type="NCBI Taxonomy" id="57664"/>
    <lineage>
        <taxon>Bacteria</taxon>
        <taxon>Pseudomonadati</taxon>
        <taxon>Thermodesulfobacteriota</taxon>
        <taxon>Desulfuromonadia</taxon>
        <taxon>Desulfuromonadales</taxon>
        <taxon>Desulfuromonadaceae</taxon>
        <taxon>Desulfuromonas</taxon>
    </lineage>
</organism>
<dbReference type="InterPro" id="IPR038765">
    <property type="entry name" value="Papain-like_cys_pep_sf"/>
</dbReference>
<name>A0A1G7B370_9BACT</name>
<evidence type="ECO:0000313" key="2">
    <source>
        <dbReference type="Proteomes" id="UP000243205"/>
    </source>
</evidence>
<dbReference type="EMBL" id="FNAQ01000005">
    <property type="protein sequence ID" value="SDE20726.1"/>
    <property type="molecule type" value="Genomic_DNA"/>
</dbReference>
<sequence length="138" mass="15421">MSHWALKYIGQPWTPECNCYEWFRRITREQFGRDLPPIGLPPDHLARRAARIMSADADSLFGYHPTAHPIEGDAVFLSSNGRTSHHIGMVIFPGRKMQVLHALDGLGVVVSDLPALRANGLSIQGFWTHETTAQHKPA</sequence>
<dbReference type="OrthoDB" id="9182016at2"/>
<dbReference type="Gene3D" id="3.90.1720.10">
    <property type="entry name" value="endopeptidase domain like (from Nostoc punctiforme)"/>
    <property type="match status" value="1"/>
</dbReference>
<accession>A0A1G7B370</accession>
<evidence type="ECO:0000313" key="1">
    <source>
        <dbReference type="EMBL" id="SDE20726.1"/>
    </source>
</evidence>
<dbReference type="SUPFAM" id="SSF54001">
    <property type="entry name" value="Cysteine proteinases"/>
    <property type="match status" value="1"/>
</dbReference>
<proteinExistence type="predicted"/>
<keyword evidence="2" id="KW-1185">Reference proteome</keyword>
<gene>
    <name evidence="1" type="ORF">SAMN05661003_1059</name>
</gene>
<protein>
    <recommendedName>
        <fullName evidence="3">NlpC/P60 family protein</fullName>
    </recommendedName>
</protein>
<reference evidence="2" key="1">
    <citation type="submission" date="2016-10" db="EMBL/GenBank/DDBJ databases">
        <authorList>
            <person name="Varghese N."/>
            <person name="Submissions S."/>
        </authorList>
    </citation>
    <scope>NUCLEOTIDE SEQUENCE [LARGE SCALE GENOMIC DNA]</scope>
    <source>
        <strain evidence="2">DSM 8987</strain>
    </source>
</reference>
<dbReference type="RefSeq" id="WP_092077486.1">
    <property type="nucleotide sequence ID" value="NZ_FNAQ01000005.1"/>
</dbReference>